<keyword evidence="4 6" id="KW-1133">Transmembrane helix</keyword>
<dbReference type="Proteomes" id="UP000624279">
    <property type="component" value="Unassembled WGS sequence"/>
</dbReference>
<keyword evidence="3 6" id="KW-0812">Transmembrane</keyword>
<dbReference type="Pfam" id="PF01292">
    <property type="entry name" value="Ni_hydr_CYTB"/>
    <property type="match status" value="1"/>
</dbReference>
<name>A0ABR6YBJ2_9BURK</name>
<evidence type="ECO:0000313" key="9">
    <source>
        <dbReference type="Proteomes" id="UP000624279"/>
    </source>
</evidence>
<dbReference type="EMBL" id="JACOGA010000008">
    <property type="protein sequence ID" value="MBC3874000.1"/>
    <property type="molecule type" value="Genomic_DNA"/>
</dbReference>
<evidence type="ECO:0000256" key="4">
    <source>
        <dbReference type="ARBA" id="ARBA00022989"/>
    </source>
</evidence>
<feature type="domain" description="Cytochrome b561 bacterial/Ni-hydrogenase" evidence="7">
    <location>
        <begin position="4"/>
        <end position="173"/>
    </location>
</feature>
<keyword evidence="2" id="KW-1003">Cell membrane</keyword>
<organism evidence="8 9">
    <name type="scientific">Undibacterium flavidum</name>
    <dbReference type="NCBI Taxonomy" id="2762297"/>
    <lineage>
        <taxon>Bacteria</taxon>
        <taxon>Pseudomonadati</taxon>
        <taxon>Pseudomonadota</taxon>
        <taxon>Betaproteobacteria</taxon>
        <taxon>Burkholderiales</taxon>
        <taxon>Oxalobacteraceae</taxon>
        <taxon>Undibacterium</taxon>
    </lineage>
</organism>
<keyword evidence="9" id="KW-1185">Reference proteome</keyword>
<comment type="caution">
    <text evidence="8">The sequence shown here is derived from an EMBL/GenBank/DDBJ whole genome shotgun (WGS) entry which is preliminary data.</text>
</comment>
<protein>
    <submittedName>
        <fullName evidence="8">Cytochrome b/b6 domain-containing protein</fullName>
    </submittedName>
</protein>
<sequence length="252" mass="27230">MPLWDLPIRIFHWTLVIAVLVAVVSAKLGGEWMTLHGKAGFAILGLLSFRLAWGFAGSKYARFAQFFPTPSKLRRYLQGSWKARGHNPLGAISVFALLGLLALQAGGGLLTDDEISFTGPLAHLIDTELAVRLTGLHHQLSNIVLGLVALHIVAIIFYRVVKRKNLLTPMITGVEQVPAESAFEDIEEQNERRGQRRHTVALAVSLALAIAVAYGASSGFGTRTQAELVVAPAVSSSNLQDNVQKPAPAPAW</sequence>
<feature type="transmembrane region" description="Helical" evidence="6">
    <location>
        <begin position="143"/>
        <end position="161"/>
    </location>
</feature>
<evidence type="ECO:0000256" key="5">
    <source>
        <dbReference type="ARBA" id="ARBA00023136"/>
    </source>
</evidence>
<evidence type="ECO:0000256" key="2">
    <source>
        <dbReference type="ARBA" id="ARBA00022475"/>
    </source>
</evidence>
<dbReference type="InterPro" id="IPR016174">
    <property type="entry name" value="Di-haem_cyt_TM"/>
</dbReference>
<dbReference type="SUPFAM" id="SSF81342">
    <property type="entry name" value="Transmembrane di-heme cytochromes"/>
    <property type="match status" value="1"/>
</dbReference>
<evidence type="ECO:0000259" key="7">
    <source>
        <dbReference type="Pfam" id="PF01292"/>
    </source>
</evidence>
<dbReference type="InterPro" id="IPR011577">
    <property type="entry name" value="Cyt_b561_bac/Ni-Hgenase"/>
</dbReference>
<dbReference type="PANTHER" id="PTHR30485:SF2">
    <property type="entry name" value="BLL0597 PROTEIN"/>
    <property type="match status" value="1"/>
</dbReference>
<evidence type="ECO:0000313" key="8">
    <source>
        <dbReference type="EMBL" id="MBC3874000.1"/>
    </source>
</evidence>
<feature type="transmembrane region" description="Helical" evidence="6">
    <location>
        <begin position="199"/>
        <end position="217"/>
    </location>
</feature>
<evidence type="ECO:0000256" key="1">
    <source>
        <dbReference type="ARBA" id="ARBA00004651"/>
    </source>
</evidence>
<accession>A0ABR6YBJ2</accession>
<keyword evidence="5 6" id="KW-0472">Membrane</keyword>
<comment type="subcellular location">
    <subcellularLocation>
        <location evidence="1">Cell membrane</location>
        <topology evidence="1">Multi-pass membrane protein</topology>
    </subcellularLocation>
</comment>
<feature type="transmembrane region" description="Helical" evidence="6">
    <location>
        <begin position="89"/>
        <end position="110"/>
    </location>
</feature>
<proteinExistence type="predicted"/>
<dbReference type="PANTHER" id="PTHR30485">
    <property type="entry name" value="NI/FE-HYDROGENASE 1 B-TYPE CYTOCHROME SUBUNIT"/>
    <property type="match status" value="1"/>
</dbReference>
<gene>
    <name evidence="8" type="ORF">H8K55_10385</name>
</gene>
<dbReference type="Gene3D" id="1.20.950.20">
    <property type="entry name" value="Transmembrane di-heme cytochromes, Chain C"/>
    <property type="match status" value="1"/>
</dbReference>
<reference evidence="8 9" key="1">
    <citation type="submission" date="2020-08" db="EMBL/GenBank/DDBJ databases">
        <title>Novel species isolated from subtropical streams in China.</title>
        <authorList>
            <person name="Lu H."/>
        </authorList>
    </citation>
    <scope>NUCLEOTIDE SEQUENCE [LARGE SCALE GENOMIC DNA]</scope>
    <source>
        <strain evidence="8 9">LX15W</strain>
    </source>
</reference>
<dbReference type="InterPro" id="IPR051542">
    <property type="entry name" value="Hydrogenase_cytochrome"/>
</dbReference>
<evidence type="ECO:0000256" key="6">
    <source>
        <dbReference type="SAM" id="Phobius"/>
    </source>
</evidence>
<evidence type="ECO:0000256" key="3">
    <source>
        <dbReference type="ARBA" id="ARBA00022692"/>
    </source>
</evidence>